<dbReference type="CDD" id="cd00229">
    <property type="entry name" value="SGNH_hydrolase"/>
    <property type="match status" value="1"/>
</dbReference>
<protein>
    <submittedName>
        <fullName evidence="1">SGNH/GDSL hydrolase family protein</fullName>
    </submittedName>
</protein>
<sequence>MNKLRTILQATGAVISLIKNIPNIIKGNKDEFEPNDSYLDKNSNLNTKKILFLGSSITYGAAAKGNSFVEFLNKEYGVNTIKEAQSGTTLAGKQKSSYVERLKSNVSTENILEGFVCQLSTNDGRFNKPIGSINESYYIHDFDTETTIGAIEFIISYVKENWDCPIVFYTCIRDKDPYYEFLINKLFEIKSKWGIHIIDVWGDKAINKLAKDDKAMMADDAHPTIKGYRYLYTPIFSEKLNAILNENYS</sequence>
<dbReference type="GO" id="GO:0016787">
    <property type="term" value="F:hydrolase activity"/>
    <property type="evidence" value="ECO:0007669"/>
    <property type="project" value="UniProtKB-KW"/>
</dbReference>
<dbReference type="Gene3D" id="3.40.50.1110">
    <property type="entry name" value="SGNH hydrolase"/>
    <property type="match status" value="1"/>
</dbReference>
<keyword evidence="1" id="KW-0378">Hydrolase</keyword>
<proteinExistence type="predicted"/>
<comment type="caution">
    <text evidence="1">The sequence shown here is derived from an EMBL/GenBank/DDBJ whole genome shotgun (WGS) entry which is preliminary data.</text>
</comment>
<gene>
    <name evidence="1" type="ORF">M4L21_08860</name>
</gene>
<organism evidence="1 2">
    <name type="scientific">Staphylococcus equorum</name>
    <dbReference type="NCBI Taxonomy" id="246432"/>
    <lineage>
        <taxon>Bacteria</taxon>
        <taxon>Bacillati</taxon>
        <taxon>Bacillota</taxon>
        <taxon>Bacilli</taxon>
        <taxon>Bacillales</taxon>
        <taxon>Staphylococcaceae</taxon>
        <taxon>Staphylococcus</taxon>
    </lineage>
</organism>
<dbReference type="Proteomes" id="UP001152302">
    <property type="component" value="Unassembled WGS sequence"/>
</dbReference>
<accession>A0A9X4LA17</accession>
<name>A0A9X4LA17_9STAP</name>
<reference evidence="1" key="1">
    <citation type="submission" date="2022-05" db="EMBL/GenBank/DDBJ databases">
        <title>Comparative genomics of Staphylococcus equorum isolates.</title>
        <authorList>
            <person name="Luelf R.H."/>
        </authorList>
    </citation>
    <scope>NUCLEOTIDE SEQUENCE</scope>
    <source>
        <strain evidence="1">TMW 2.2343</strain>
    </source>
</reference>
<dbReference type="EMBL" id="JAMBPX010000005">
    <property type="protein sequence ID" value="MDG0859429.1"/>
    <property type="molecule type" value="Genomic_DNA"/>
</dbReference>
<dbReference type="RefSeq" id="WP_277581182.1">
    <property type="nucleotide sequence ID" value="NZ_JAMBPV010000003.1"/>
</dbReference>
<dbReference type="AlphaFoldDB" id="A0A9X4LA17"/>
<evidence type="ECO:0000313" key="1">
    <source>
        <dbReference type="EMBL" id="MDG0859429.1"/>
    </source>
</evidence>
<dbReference type="SUPFAM" id="SSF52266">
    <property type="entry name" value="SGNH hydrolase"/>
    <property type="match status" value="1"/>
</dbReference>
<evidence type="ECO:0000313" key="2">
    <source>
        <dbReference type="Proteomes" id="UP001152302"/>
    </source>
</evidence>
<dbReference type="InterPro" id="IPR036514">
    <property type="entry name" value="SGNH_hydro_sf"/>
</dbReference>